<keyword evidence="2 6" id="KW-0645">Protease</keyword>
<dbReference type="Gene3D" id="3.40.50.200">
    <property type="entry name" value="Peptidase S8/S53 domain"/>
    <property type="match status" value="1"/>
</dbReference>
<evidence type="ECO:0000259" key="9">
    <source>
        <dbReference type="Pfam" id="PF00082"/>
    </source>
</evidence>
<dbReference type="InterPro" id="IPR015500">
    <property type="entry name" value="Peptidase_S8_subtilisin-rel"/>
</dbReference>
<keyword evidence="11" id="KW-1185">Reference proteome</keyword>
<dbReference type="GO" id="GO:0004252">
    <property type="term" value="F:serine-type endopeptidase activity"/>
    <property type="evidence" value="ECO:0007669"/>
    <property type="project" value="UniProtKB-UniRule"/>
</dbReference>
<dbReference type="AlphaFoldDB" id="A0A6L9L7F9"/>
<evidence type="ECO:0000313" key="11">
    <source>
        <dbReference type="Proteomes" id="UP000474175"/>
    </source>
</evidence>
<evidence type="ECO:0000256" key="1">
    <source>
        <dbReference type="ARBA" id="ARBA00011073"/>
    </source>
</evidence>
<dbReference type="PRINTS" id="PR00723">
    <property type="entry name" value="SUBTILISIN"/>
</dbReference>
<comment type="caution">
    <text evidence="10">The sequence shown here is derived from an EMBL/GenBank/DDBJ whole genome shotgun (WGS) entry which is preliminary data.</text>
</comment>
<keyword evidence="5 6" id="KW-0720">Serine protease</keyword>
<keyword evidence="4 6" id="KW-0378">Hydrolase</keyword>
<proteinExistence type="inferred from homology"/>
<feature type="region of interest" description="Disordered" evidence="8">
    <location>
        <begin position="379"/>
        <end position="400"/>
    </location>
</feature>
<evidence type="ECO:0000256" key="8">
    <source>
        <dbReference type="SAM" id="MobiDB-lite"/>
    </source>
</evidence>
<accession>A0A6L9L7F9</accession>
<dbReference type="InterPro" id="IPR023827">
    <property type="entry name" value="Peptidase_S8_Asp-AS"/>
</dbReference>
<gene>
    <name evidence="10" type="ORF">GK108_16870</name>
</gene>
<protein>
    <submittedName>
        <fullName evidence="10">S8 family peptidase</fullName>
    </submittedName>
</protein>
<dbReference type="SUPFAM" id="SSF52743">
    <property type="entry name" value="Subtilisin-like"/>
    <property type="match status" value="1"/>
</dbReference>
<dbReference type="RefSeq" id="WP_163950911.1">
    <property type="nucleotide sequence ID" value="NZ_JAAFZH010000007.1"/>
</dbReference>
<dbReference type="InterPro" id="IPR000209">
    <property type="entry name" value="Peptidase_S8/S53_dom"/>
</dbReference>
<dbReference type="GO" id="GO:0006508">
    <property type="term" value="P:proteolysis"/>
    <property type="evidence" value="ECO:0007669"/>
    <property type="project" value="UniProtKB-KW"/>
</dbReference>
<dbReference type="InterPro" id="IPR023828">
    <property type="entry name" value="Peptidase_S8_Ser-AS"/>
</dbReference>
<evidence type="ECO:0000256" key="4">
    <source>
        <dbReference type="ARBA" id="ARBA00022801"/>
    </source>
</evidence>
<keyword evidence="3" id="KW-0479">Metal-binding</keyword>
<dbReference type="Proteomes" id="UP000474175">
    <property type="component" value="Unassembled WGS sequence"/>
</dbReference>
<dbReference type="InterPro" id="IPR050131">
    <property type="entry name" value="Peptidase_S8_subtilisin-like"/>
</dbReference>
<evidence type="ECO:0000256" key="3">
    <source>
        <dbReference type="ARBA" id="ARBA00022723"/>
    </source>
</evidence>
<evidence type="ECO:0000256" key="5">
    <source>
        <dbReference type="ARBA" id="ARBA00022825"/>
    </source>
</evidence>
<feature type="active site" description="Charge relay system" evidence="6">
    <location>
        <position position="359"/>
    </location>
</feature>
<evidence type="ECO:0000256" key="7">
    <source>
        <dbReference type="RuleBase" id="RU003355"/>
    </source>
</evidence>
<dbReference type="PROSITE" id="PS00136">
    <property type="entry name" value="SUBTILASE_ASP"/>
    <property type="match status" value="1"/>
</dbReference>
<comment type="similarity">
    <text evidence="1 6 7">Belongs to the peptidase S8 family.</text>
</comment>
<reference evidence="10 11" key="1">
    <citation type="submission" date="2020-02" db="EMBL/GenBank/DDBJ databases">
        <title>Draft genome sequence of two Spirosoma agri KCTC 52727 and Spirosoma terrae KCTC 52035.</title>
        <authorList>
            <person name="Rojas J."/>
            <person name="Ambika Manirajan B."/>
            <person name="Suarez C."/>
            <person name="Ratering S."/>
            <person name="Schnell S."/>
        </authorList>
    </citation>
    <scope>NUCLEOTIDE SEQUENCE [LARGE SCALE GENOMIC DNA]</scope>
    <source>
        <strain evidence="10 11">KCTC 52035</strain>
    </source>
</reference>
<evidence type="ECO:0000256" key="6">
    <source>
        <dbReference type="PROSITE-ProRule" id="PRU01240"/>
    </source>
</evidence>
<dbReference type="PROSITE" id="PS00138">
    <property type="entry name" value="SUBTILASE_SER"/>
    <property type="match status" value="1"/>
</dbReference>
<dbReference type="EMBL" id="JAAFZH010000007">
    <property type="protein sequence ID" value="NDU96556.1"/>
    <property type="molecule type" value="Genomic_DNA"/>
</dbReference>
<dbReference type="CDD" id="cd07477">
    <property type="entry name" value="Peptidases_S8_Subtilisin_subset"/>
    <property type="match status" value="1"/>
</dbReference>
<dbReference type="PANTHER" id="PTHR43806:SF11">
    <property type="entry name" value="CEREVISIN-RELATED"/>
    <property type="match status" value="1"/>
</dbReference>
<dbReference type="GO" id="GO:0046872">
    <property type="term" value="F:metal ion binding"/>
    <property type="evidence" value="ECO:0007669"/>
    <property type="project" value="UniProtKB-KW"/>
</dbReference>
<name>A0A6L9L7F9_9BACT</name>
<dbReference type="InterPro" id="IPR036852">
    <property type="entry name" value="Peptidase_S8/S53_dom_sf"/>
</dbReference>
<dbReference type="PROSITE" id="PS51892">
    <property type="entry name" value="SUBTILASE"/>
    <property type="match status" value="1"/>
</dbReference>
<dbReference type="GO" id="GO:0005615">
    <property type="term" value="C:extracellular space"/>
    <property type="evidence" value="ECO:0007669"/>
    <property type="project" value="TreeGrafter"/>
</dbReference>
<dbReference type="PROSITE" id="PS00137">
    <property type="entry name" value="SUBTILASE_HIS"/>
    <property type="match status" value="1"/>
</dbReference>
<dbReference type="InterPro" id="IPR022398">
    <property type="entry name" value="Peptidase_S8_His-AS"/>
</dbReference>
<dbReference type="PROSITE" id="PS51257">
    <property type="entry name" value="PROKAR_LIPOPROTEIN"/>
    <property type="match status" value="1"/>
</dbReference>
<feature type="active site" description="Charge relay system" evidence="6">
    <location>
        <position position="168"/>
    </location>
</feature>
<organism evidence="10 11">
    <name type="scientific">Spirosoma terrae</name>
    <dbReference type="NCBI Taxonomy" id="1968276"/>
    <lineage>
        <taxon>Bacteria</taxon>
        <taxon>Pseudomonadati</taxon>
        <taxon>Bacteroidota</taxon>
        <taxon>Cytophagia</taxon>
        <taxon>Cytophagales</taxon>
        <taxon>Cytophagaceae</taxon>
        <taxon>Spirosoma</taxon>
    </lineage>
</organism>
<evidence type="ECO:0000256" key="2">
    <source>
        <dbReference type="ARBA" id="ARBA00022670"/>
    </source>
</evidence>
<sequence length="400" mass="41556">MRRYLSLATLTNVALIGFSVLGCQSDSELEPTYSADCLVKASANSGQTLSGAYIVTYRPTQTLPVAPGARVAAAEALTVQFLSSRKIANVQTDVLASGEQTTFLAHLTESESQQLKQDPAVTLVEPDRIMSICSCVDVATTSTLTWNVAQTGYGRGDVQTTKTVWVIDTGIDLDHPDLNVDTGRSKSFVSGNTSADDENGHGTHVAGIIGAKNNTIGITGIASGATLVSLRVLDDEGEGRLSGIIQAVNYVVQNGKSGDVVNMSLGGEGISATLERAILQGANAGILFAIAAGNEGKDVANYSPARVNHTNVFTVSAMNQNNQFASFSNFGSSVDVCAYGVRITSTYMNGRYATLSGTSMAAPHVSGLLLIRGGQLPTHGTVSGDPDGTPDPMAGEGTEL</sequence>
<dbReference type="Pfam" id="PF00082">
    <property type="entry name" value="Peptidase_S8"/>
    <property type="match status" value="1"/>
</dbReference>
<dbReference type="PANTHER" id="PTHR43806">
    <property type="entry name" value="PEPTIDASE S8"/>
    <property type="match status" value="1"/>
</dbReference>
<dbReference type="InterPro" id="IPR034202">
    <property type="entry name" value="Subtilisin_Carlsberg-like"/>
</dbReference>
<feature type="domain" description="Peptidase S8/S53" evidence="9">
    <location>
        <begin position="163"/>
        <end position="369"/>
    </location>
</feature>
<feature type="active site" description="Charge relay system" evidence="6">
    <location>
        <position position="201"/>
    </location>
</feature>
<evidence type="ECO:0000313" key="10">
    <source>
        <dbReference type="EMBL" id="NDU96556.1"/>
    </source>
</evidence>